<comment type="caution">
    <text evidence="1">The sequence shown here is derived from an EMBL/GenBank/DDBJ whole genome shotgun (WGS) entry which is preliminary data.</text>
</comment>
<dbReference type="AlphaFoldDB" id="F0EZ17"/>
<organism evidence="1 2">
    <name type="scientific">Kingella denitrificans ATCC 33394</name>
    <dbReference type="NCBI Taxonomy" id="888741"/>
    <lineage>
        <taxon>Bacteria</taxon>
        <taxon>Pseudomonadati</taxon>
        <taxon>Pseudomonadota</taxon>
        <taxon>Betaproteobacteria</taxon>
        <taxon>Neisseriales</taxon>
        <taxon>Neisseriaceae</taxon>
        <taxon>Kingella</taxon>
    </lineage>
</organism>
<dbReference type="EMBL" id="AEWV01000016">
    <property type="protein sequence ID" value="EGC17443.1"/>
    <property type="molecule type" value="Genomic_DNA"/>
</dbReference>
<dbReference type="Proteomes" id="UP000004088">
    <property type="component" value="Unassembled WGS sequence"/>
</dbReference>
<evidence type="ECO:0000313" key="2">
    <source>
        <dbReference type="Proteomes" id="UP000004088"/>
    </source>
</evidence>
<sequence>MNADDVFGTIYKLKCRLLFCPLKSSLHFEFYLFLICLCFGAQS</sequence>
<protein>
    <submittedName>
        <fullName evidence="1">Uncharacterized protein</fullName>
    </submittedName>
</protein>
<name>F0EZ17_9NEIS</name>
<accession>F0EZ17</accession>
<reference evidence="1 2" key="1">
    <citation type="submission" date="2011-01" db="EMBL/GenBank/DDBJ databases">
        <authorList>
            <person name="Muzny D."/>
            <person name="Qin X."/>
            <person name="Deng J."/>
            <person name="Jiang H."/>
            <person name="Liu Y."/>
            <person name="Qu J."/>
            <person name="Song X.-Z."/>
            <person name="Zhang L."/>
            <person name="Thornton R."/>
            <person name="Coyle M."/>
            <person name="Francisco L."/>
            <person name="Jackson L."/>
            <person name="Javaid M."/>
            <person name="Korchina V."/>
            <person name="Kovar C."/>
            <person name="Mata R."/>
            <person name="Mathew T."/>
            <person name="Ngo R."/>
            <person name="Nguyen L."/>
            <person name="Nguyen N."/>
            <person name="Okwuonu G."/>
            <person name="Ongeri F."/>
            <person name="Pham C."/>
            <person name="Simmons D."/>
            <person name="Wilczek-Boney K."/>
            <person name="Hale W."/>
            <person name="Jakkamsetti A."/>
            <person name="Pham P."/>
            <person name="Ruth R."/>
            <person name="San Lucas F."/>
            <person name="Warren J."/>
            <person name="Zhang J."/>
            <person name="Zhao Z."/>
            <person name="Zhou C."/>
            <person name="Zhu D."/>
            <person name="Lee S."/>
            <person name="Bess C."/>
            <person name="Blankenburg K."/>
            <person name="Forbes L."/>
            <person name="Fu Q."/>
            <person name="Gubbala S."/>
            <person name="Hirani K."/>
            <person name="Jayaseelan J.C."/>
            <person name="Lara F."/>
            <person name="Munidasa M."/>
            <person name="Palculict T."/>
            <person name="Patil S."/>
            <person name="Pu L.-L."/>
            <person name="Saada N."/>
            <person name="Tang L."/>
            <person name="Weissenberger G."/>
            <person name="Zhu Y."/>
            <person name="Hemphill L."/>
            <person name="Shang Y."/>
            <person name="Youmans B."/>
            <person name="Ayvaz T."/>
            <person name="Ross M."/>
            <person name="Santibanez J."/>
            <person name="Aqrawi P."/>
            <person name="Gross S."/>
            <person name="Joshi V."/>
            <person name="Fowler G."/>
            <person name="Nazareth L."/>
            <person name="Reid J."/>
            <person name="Worley K."/>
            <person name="Petrosino J."/>
            <person name="Highlander S."/>
            <person name="Gibbs R."/>
        </authorList>
    </citation>
    <scope>NUCLEOTIDE SEQUENCE [LARGE SCALE GENOMIC DNA]</scope>
    <source>
        <strain evidence="1 2">ATCC 33394</strain>
    </source>
</reference>
<gene>
    <name evidence="1" type="ORF">HMPREF9098_1101</name>
</gene>
<keyword evidence="2" id="KW-1185">Reference proteome</keyword>
<evidence type="ECO:0000313" key="1">
    <source>
        <dbReference type="EMBL" id="EGC17443.1"/>
    </source>
</evidence>
<proteinExistence type="predicted"/>
<dbReference type="HOGENOM" id="CLU_3234753_0_0_4"/>